<proteinExistence type="predicted"/>
<keyword evidence="1" id="KW-1133">Transmembrane helix</keyword>
<organism evidence="2 3">
    <name type="scientific">Aspergillus parasiticus</name>
    <dbReference type="NCBI Taxonomy" id="5067"/>
    <lineage>
        <taxon>Eukaryota</taxon>
        <taxon>Fungi</taxon>
        <taxon>Dikarya</taxon>
        <taxon>Ascomycota</taxon>
        <taxon>Pezizomycotina</taxon>
        <taxon>Eurotiomycetes</taxon>
        <taxon>Eurotiomycetidae</taxon>
        <taxon>Eurotiales</taxon>
        <taxon>Aspergillaceae</taxon>
        <taxon>Aspergillus</taxon>
        <taxon>Aspergillus subgen. Circumdati</taxon>
    </lineage>
</organism>
<dbReference type="EMBL" id="ML735043">
    <property type="protein sequence ID" value="KAB8200439.1"/>
    <property type="molecule type" value="Genomic_DNA"/>
</dbReference>
<feature type="transmembrane region" description="Helical" evidence="1">
    <location>
        <begin position="84"/>
        <end position="103"/>
    </location>
</feature>
<accession>A0A5N6D684</accession>
<sequence>MTPLGGYRVRCNPPALRFLCSNSGLSRTRFNVQFRIQLMIYTCICMVAHLFVFSLDLRYHLHLWFVSVVLSCACGEEGWLSDGYLCWLCFLSFFFCGIPKVSVGVDCTC</sequence>
<keyword evidence="1" id="KW-0472">Membrane</keyword>
<evidence type="ECO:0000313" key="3">
    <source>
        <dbReference type="Proteomes" id="UP000326532"/>
    </source>
</evidence>
<keyword evidence="3" id="KW-1185">Reference proteome</keyword>
<keyword evidence="1" id="KW-0812">Transmembrane</keyword>
<protein>
    <submittedName>
        <fullName evidence="2">Uncharacterized protein</fullName>
    </submittedName>
</protein>
<dbReference type="AlphaFoldDB" id="A0A5N6D684"/>
<name>A0A5N6D684_ASPPA</name>
<reference evidence="2 3" key="1">
    <citation type="submission" date="2019-04" db="EMBL/GenBank/DDBJ databases">
        <title>Fungal friends and foes A comparative genomics study of 23 Aspergillus species from section Flavi.</title>
        <authorList>
            <consortium name="DOE Joint Genome Institute"/>
            <person name="Kjaerbolling I."/>
            <person name="Vesth T.C."/>
            <person name="Frisvad J.C."/>
            <person name="Nybo J.L."/>
            <person name="Theobald S."/>
            <person name="Kildgaard S."/>
            <person name="Petersen T.I."/>
            <person name="Kuo A."/>
            <person name="Sato A."/>
            <person name="Lyhne E.K."/>
            <person name="Kogle M.E."/>
            <person name="Wiebenga A."/>
            <person name="Kun R.S."/>
            <person name="Lubbers R.J."/>
            <person name="Makela M.R."/>
            <person name="Barry K."/>
            <person name="Chovatia M."/>
            <person name="Clum A."/>
            <person name="Daum C."/>
            <person name="Haridas S."/>
            <person name="He G."/>
            <person name="LaButti K."/>
            <person name="Lipzen A."/>
            <person name="Mondo S."/>
            <person name="Pangilinan J."/>
            <person name="Riley R."/>
            <person name="Salamov A."/>
            <person name="Simmons B.A."/>
            <person name="Magnuson J.K."/>
            <person name="Henrissat B."/>
            <person name="Mortensen U.H."/>
            <person name="Larsen T.O."/>
            <person name="De vries R.P."/>
            <person name="Grigoriev I.V."/>
            <person name="Machida M."/>
            <person name="Baker S.E."/>
            <person name="Andersen M.R."/>
        </authorList>
    </citation>
    <scope>NUCLEOTIDE SEQUENCE [LARGE SCALE GENOMIC DNA]</scope>
    <source>
        <strain evidence="2 3">CBS 117618</strain>
    </source>
</reference>
<dbReference type="Proteomes" id="UP000326532">
    <property type="component" value="Unassembled WGS sequence"/>
</dbReference>
<evidence type="ECO:0000313" key="2">
    <source>
        <dbReference type="EMBL" id="KAB8200439.1"/>
    </source>
</evidence>
<feature type="transmembrane region" description="Helical" evidence="1">
    <location>
        <begin position="36"/>
        <end position="55"/>
    </location>
</feature>
<dbReference type="VEuPathDB" id="FungiDB:BDV34DRAFT_14455"/>
<evidence type="ECO:0000256" key="1">
    <source>
        <dbReference type="SAM" id="Phobius"/>
    </source>
</evidence>
<gene>
    <name evidence="2" type="ORF">BDV34DRAFT_14455</name>
</gene>